<reference evidence="2" key="1">
    <citation type="journal article" date="2009" name="PLoS ONE">
        <title>Methylobacterium genome sequences: a reference blueprint to investigate microbial metabolism of C1 compounds from natural and industrial sources.</title>
        <authorList>
            <person name="Vuilleumier S."/>
            <person name="Chistoserdova L."/>
            <person name="Lee M.-C."/>
            <person name="Bringel F."/>
            <person name="Lajus A."/>
            <person name="Zhou Y."/>
            <person name="Gourion B."/>
            <person name="Barbe V."/>
            <person name="Chang J."/>
            <person name="Cruveiller S."/>
            <person name="Dossat C."/>
            <person name="Gillett W."/>
            <person name="Gruffaz C."/>
            <person name="Haugen E."/>
            <person name="Hourcade E."/>
            <person name="Levy R."/>
            <person name="Mangenot S."/>
            <person name="Muller E."/>
            <person name="Nadalig T."/>
            <person name="Pagni M."/>
            <person name="Penny C."/>
            <person name="Peyraud R."/>
            <person name="Robinson D.G."/>
            <person name="Roche D."/>
            <person name="Rouy Z."/>
            <person name="Saenampechek C."/>
            <person name="Salvignol G."/>
            <person name="Vallenet D."/>
            <person name="Wu Z."/>
            <person name="Marx C.J."/>
            <person name="Vorholt J.A."/>
            <person name="Olson M.V."/>
            <person name="Kaul R."/>
            <person name="Weissenbach J."/>
            <person name="Medigue C."/>
            <person name="Lidstrom M.E."/>
        </authorList>
    </citation>
    <scope>NUCLEOTIDE SEQUENCE [LARGE SCALE GENOMIC DNA]</scope>
    <source>
        <strain evidence="2">DSM 6343 / CIP 106787 / DM4</strain>
    </source>
</reference>
<evidence type="ECO:0000313" key="2">
    <source>
        <dbReference type="Proteomes" id="UP000008070"/>
    </source>
</evidence>
<organism evidence="1 2">
    <name type="scientific">Methylorubrum extorquens (strain DSM 6343 / CIP 106787 / DM4)</name>
    <name type="common">Methylobacterium extorquens</name>
    <dbReference type="NCBI Taxonomy" id="661410"/>
    <lineage>
        <taxon>Bacteria</taxon>
        <taxon>Pseudomonadati</taxon>
        <taxon>Pseudomonadota</taxon>
        <taxon>Alphaproteobacteria</taxon>
        <taxon>Hyphomicrobiales</taxon>
        <taxon>Methylobacteriaceae</taxon>
        <taxon>Methylorubrum</taxon>
    </lineage>
</organism>
<dbReference type="AlphaFoldDB" id="C7CD41"/>
<proteinExistence type="predicted"/>
<dbReference type="KEGG" id="mdi:METDI0941"/>
<evidence type="ECO:0000313" key="1">
    <source>
        <dbReference type="EMBL" id="CAX22569.1"/>
    </source>
</evidence>
<dbReference type="EMBL" id="FP103042">
    <property type="protein sequence ID" value="CAX22569.1"/>
    <property type="molecule type" value="Genomic_DNA"/>
</dbReference>
<dbReference type="Proteomes" id="UP000008070">
    <property type="component" value="Chromosome"/>
</dbReference>
<sequence length="66" mass="7390">MNASASCRRKPVTTSPAVETVQRPSEFCERTSFVTGTPFWRRIEHLFQAAVPHASGSLRIRLRSSS</sequence>
<gene>
    <name evidence="1" type="ORF">METD_I0941</name>
</gene>
<protein>
    <submittedName>
        <fullName evidence="1">Uncharacterized protein</fullName>
    </submittedName>
</protein>
<name>C7CD41_METED</name>
<dbReference type="HOGENOM" id="CLU_2826160_0_0_5"/>
<accession>C7CD41</accession>